<dbReference type="InterPro" id="IPR006330">
    <property type="entry name" value="Ado/ade_deaminase"/>
</dbReference>
<evidence type="ECO:0000313" key="7">
    <source>
        <dbReference type="EMBL" id="QXO94630.1"/>
    </source>
</evidence>
<dbReference type="EMBL" id="CP077107">
    <property type="protein sequence ID" value="QXO94630.1"/>
    <property type="molecule type" value="Genomic_DNA"/>
</dbReference>
<evidence type="ECO:0000256" key="3">
    <source>
        <dbReference type="ARBA" id="ARBA00022723"/>
    </source>
</evidence>
<dbReference type="OrthoDB" id="115491at2157"/>
<dbReference type="GO" id="GO:0046103">
    <property type="term" value="P:inosine biosynthetic process"/>
    <property type="evidence" value="ECO:0007669"/>
    <property type="project" value="TreeGrafter"/>
</dbReference>
<accession>A0A8F5ZEP5</accession>
<dbReference type="Pfam" id="PF00962">
    <property type="entry name" value="A_deaminase"/>
    <property type="match status" value="1"/>
</dbReference>
<dbReference type="GO" id="GO:0004000">
    <property type="term" value="F:adenosine deaminase activity"/>
    <property type="evidence" value="ECO:0007669"/>
    <property type="project" value="UniProtKB-ARBA"/>
</dbReference>
<evidence type="ECO:0000259" key="6">
    <source>
        <dbReference type="Pfam" id="PF00962"/>
    </source>
</evidence>
<name>A0A8F5ZEP5_METHU</name>
<dbReference type="PANTHER" id="PTHR11409:SF43">
    <property type="entry name" value="ADENOSINE DEAMINASE"/>
    <property type="match status" value="1"/>
</dbReference>
<dbReference type="GO" id="GO:0046872">
    <property type="term" value="F:metal ion binding"/>
    <property type="evidence" value="ECO:0007669"/>
    <property type="project" value="UniProtKB-KW"/>
</dbReference>
<dbReference type="EC" id="3.5.4.4" evidence="2"/>
<dbReference type="PANTHER" id="PTHR11409">
    <property type="entry name" value="ADENOSINE DEAMINASE"/>
    <property type="match status" value="1"/>
</dbReference>
<sequence>MQISDTGYQGTTVSIYFETIRKNPDDLLIFFKEMPKGGDIHIHASGAMHPDDIINISVRHGLFVNPKDGQLVDQVTGQPYNYTDTQHLVPTSYAYNNSTLYSDLVHFWTMKDFPFTTQSGHDWFFHTFDLIDPVTYYDGDVYATIRDRAANENILYVELMTSQTNGDDVRKVVSIVDWNDNLSQLRDDLLKAGLAEIIERKVDKHSSYDQISGELSHPDGKNVTTRYIYEALRFYPKKEVFTDLLQAFEIANKSPVISGITLVGDEADQYSADDYHLHMEMIAYLHSVYPDVHIELHAGELTKQIAGKKDLGFHISDAITTGNASRIGHGVAIQEEDDWENTLELMKEKEIPVEILLTSNEQILNISGPEHPVSVYLSHDVPVILSTDDPGIEYTNLTQEYVIFTLNHPDVSYNEIREINKNSIRYSYLTEEEKTNLLSRLENTLAVFEKEIIVPEE</sequence>
<evidence type="ECO:0000256" key="4">
    <source>
        <dbReference type="ARBA" id="ARBA00022801"/>
    </source>
</evidence>
<dbReference type="GO" id="GO:0005829">
    <property type="term" value="C:cytosol"/>
    <property type="evidence" value="ECO:0007669"/>
    <property type="project" value="TreeGrafter"/>
</dbReference>
<dbReference type="InterPro" id="IPR001365">
    <property type="entry name" value="A_deaminase_dom"/>
</dbReference>
<evidence type="ECO:0000256" key="5">
    <source>
        <dbReference type="ARBA" id="ARBA00022833"/>
    </source>
</evidence>
<dbReference type="GO" id="GO:0006154">
    <property type="term" value="P:adenosine catabolic process"/>
    <property type="evidence" value="ECO:0007669"/>
    <property type="project" value="TreeGrafter"/>
</dbReference>
<evidence type="ECO:0000256" key="1">
    <source>
        <dbReference type="ARBA" id="ARBA00006676"/>
    </source>
</evidence>
<dbReference type="AlphaFoldDB" id="A0A8F5ZEP5"/>
<organism evidence="7 8">
    <name type="scientific">Methanospirillum hungatei</name>
    <dbReference type="NCBI Taxonomy" id="2203"/>
    <lineage>
        <taxon>Archaea</taxon>
        <taxon>Methanobacteriati</taxon>
        <taxon>Methanobacteriota</taxon>
        <taxon>Stenosarchaea group</taxon>
        <taxon>Methanomicrobia</taxon>
        <taxon>Methanomicrobiales</taxon>
        <taxon>Methanospirillaceae</taxon>
        <taxon>Methanospirillum</taxon>
    </lineage>
</organism>
<evidence type="ECO:0000256" key="2">
    <source>
        <dbReference type="ARBA" id="ARBA00012784"/>
    </source>
</evidence>
<keyword evidence="4" id="KW-0378">Hydrolase</keyword>
<proteinExistence type="inferred from homology"/>
<keyword evidence="5" id="KW-0862">Zinc</keyword>
<feature type="domain" description="Adenosine deaminase" evidence="6">
    <location>
        <begin position="223"/>
        <end position="442"/>
    </location>
</feature>
<reference evidence="7 8" key="1">
    <citation type="submission" date="2021-06" db="EMBL/GenBank/DDBJ databases">
        <title>Complete genome sequence of the secondary alcohol utilizing methanogen Methanospirillum hungatei strain GP1.</title>
        <authorList>
            <person name="Day L.A."/>
            <person name="Costa K.C."/>
        </authorList>
    </citation>
    <scope>NUCLEOTIDE SEQUENCE [LARGE SCALE GENOMIC DNA]</scope>
    <source>
        <strain evidence="7 8">GP1</strain>
    </source>
</reference>
<dbReference type="GO" id="GO:0043103">
    <property type="term" value="P:hypoxanthine salvage"/>
    <property type="evidence" value="ECO:0007669"/>
    <property type="project" value="TreeGrafter"/>
</dbReference>
<dbReference type="Proteomes" id="UP000694228">
    <property type="component" value="Chromosome"/>
</dbReference>
<evidence type="ECO:0000313" key="8">
    <source>
        <dbReference type="Proteomes" id="UP000694228"/>
    </source>
</evidence>
<gene>
    <name evidence="7" type="ORF">KSK55_15165</name>
</gene>
<keyword evidence="3" id="KW-0479">Metal-binding</keyword>
<comment type="similarity">
    <text evidence="1">Belongs to the metallo-dependent hydrolases superfamily. Adenosine and AMP deaminases family.</text>
</comment>
<protein>
    <recommendedName>
        <fullName evidence="2">adenosine deaminase</fullName>
        <ecNumber evidence="2">3.5.4.4</ecNumber>
    </recommendedName>
</protein>